<dbReference type="Proteomes" id="UP000815677">
    <property type="component" value="Unassembled WGS sequence"/>
</dbReference>
<evidence type="ECO:0000313" key="3">
    <source>
        <dbReference type="Proteomes" id="UP000815677"/>
    </source>
</evidence>
<proteinExistence type="predicted"/>
<keyword evidence="3" id="KW-1185">Reference proteome</keyword>
<sequence length="264" mass="29498">MVENKLLPKDLPSVKSNGGFPYSFSDGTHALLCKPATDRLVAHLQDKTNRDCHLCGEKKITNWRVHIGTHLYRFQRGMDDELLDELEHGHACGFCGRCNAPECTVSLTRTQSSFNVVSQCPRYSEFRYGSAETMASRNIPVVCTLCHPSTHKRNETLPAHWRYNMRLHLKEEHPQYASPDNPDGLHPLPHALWENIRIQSLEEEKLGIPEALRSAPFSNVEPPPNESAPAAGGKKKSGGRKRKAAAAGLPESSQTQKRTNNTTQ</sequence>
<evidence type="ECO:0000256" key="1">
    <source>
        <dbReference type="SAM" id="MobiDB-lite"/>
    </source>
</evidence>
<feature type="compositionally biased region" description="Polar residues" evidence="1">
    <location>
        <begin position="251"/>
        <end position="264"/>
    </location>
</feature>
<feature type="compositionally biased region" description="Basic residues" evidence="1">
    <location>
        <begin position="233"/>
        <end position="244"/>
    </location>
</feature>
<organism evidence="2 3">
    <name type="scientific">Mycena chlorophos</name>
    <name type="common">Agaric fungus</name>
    <name type="synonym">Agaricus chlorophos</name>
    <dbReference type="NCBI Taxonomy" id="658473"/>
    <lineage>
        <taxon>Eukaryota</taxon>
        <taxon>Fungi</taxon>
        <taxon>Dikarya</taxon>
        <taxon>Basidiomycota</taxon>
        <taxon>Agaricomycotina</taxon>
        <taxon>Agaricomycetes</taxon>
        <taxon>Agaricomycetidae</taxon>
        <taxon>Agaricales</taxon>
        <taxon>Marasmiineae</taxon>
        <taxon>Mycenaceae</taxon>
        <taxon>Mycena</taxon>
    </lineage>
</organism>
<gene>
    <name evidence="2" type="ORF">MCHLO_01967</name>
</gene>
<evidence type="ECO:0000313" key="2">
    <source>
        <dbReference type="EMBL" id="GAT44333.1"/>
    </source>
</evidence>
<feature type="region of interest" description="Disordered" evidence="1">
    <location>
        <begin position="212"/>
        <end position="264"/>
    </location>
</feature>
<protein>
    <submittedName>
        <fullName evidence="2">Uncharacterized protein</fullName>
    </submittedName>
</protein>
<accession>A0ABQ0KZI2</accession>
<dbReference type="EMBL" id="DF839670">
    <property type="protein sequence ID" value="GAT44333.1"/>
    <property type="molecule type" value="Genomic_DNA"/>
</dbReference>
<name>A0ABQ0KZI2_MYCCL</name>
<reference evidence="2" key="1">
    <citation type="submission" date="2014-09" db="EMBL/GenBank/DDBJ databases">
        <title>Genome sequence of the luminous mushroom Mycena chlorophos for searching fungal bioluminescence genes.</title>
        <authorList>
            <person name="Tanaka Y."/>
            <person name="Kasuga D."/>
            <person name="Oba Y."/>
            <person name="Hase S."/>
            <person name="Sato K."/>
            <person name="Oba Y."/>
            <person name="Sakakibara Y."/>
        </authorList>
    </citation>
    <scope>NUCLEOTIDE SEQUENCE</scope>
</reference>